<dbReference type="EMBL" id="VSRR010110909">
    <property type="protein sequence ID" value="MPC97665.1"/>
    <property type="molecule type" value="Genomic_DNA"/>
</dbReference>
<gene>
    <name evidence="1" type="ORF">E2C01_092989</name>
</gene>
<proteinExistence type="predicted"/>
<evidence type="ECO:0000313" key="2">
    <source>
        <dbReference type="Proteomes" id="UP000324222"/>
    </source>
</evidence>
<accession>A0A5B7JSV8</accession>
<sequence length="63" mass="7368">MKKREGVGVKKHLEVRFLGAIRNQVNPLRPWHELDLSYLMIGHRKASQPRTVHNKARLTLNVE</sequence>
<comment type="caution">
    <text evidence="1">The sequence shown here is derived from an EMBL/GenBank/DDBJ whole genome shotgun (WGS) entry which is preliminary data.</text>
</comment>
<keyword evidence="2" id="KW-1185">Reference proteome</keyword>
<evidence type="ECO:0000313" key="1">
    <source>
        <dbReference type="EMBL" id="MPC97665.1"/>
    </source>
</evidence>
<name>A0A5B7JSV8_PORTR</name>
<protein>
    <submittedName>
        <fullName evidence="1">Uncharacterized protein</fullName>
    </submittedName>
</protein>
<dbReference type="AlphaFoldDB" id="A0A5B7JSV8"/>
<organism evidence="1 2">
    <name type="scientific">Portunus trituberculatus</name>
    <name type="common">Swimming crab</name>
    <name type="synonym">Neptunus trituberculatus</name>
    <dbReference type="NCBI Taxonomy" id="210409"/>
    <lineage>
        <taxon>Eukaryota</taxon>
        <taxon>Metazoa</taxon>
        <taxon>Ecdysozoa</taxon>
        <taxon>Arthropoda</taxon>
        <taxon>Crustacea</taxon>
        <taxon>Multicrustacea</taxon>
        <taxon>Malacostraca</taxon>
        <taxon>Eumalacostraca</taxon>
        <taxon>Eucarida</taxon>
        <taxon>Decapoda</taxon>
        <taxon>Pleocyemata</taxon>
        <taxon>Brachyura</taxon>
        <taxon>Eubrachyura</taxon>
        <taxon>Portunoidea</taxon>
        <taxon>Portunidae</taxon>
        <taxon>Portuninae</taxon>
        <taxon>Portunus</taxon>
    </lineage>
</organism>
<dbReference type="Proteomes" id="UP000324222">
    <property type="component" value="Unassembled WGS sequence"/>
</dbReference>
<reference evidence="1 2" key="1">
    <citation type="submission" date="2019-05" db="EMBL/GenBank/DDBJ databases">
        <title>Another draft genome of Portunus trituberculatus and its Hox gene families provides insights of decapod evolution.</title>
        <authorList>
            <person name="Jeong J.-H."/>
            <person name="Song I."/>
            <person name="Kim S."/>
            <person name="Choi T."/>
            <person name="Kim D."/>
            <person name="Ryu S."/>
            <person name="Kim W."/>
        </authorList>
    </citation>
    <scope>NUCLEOTIDE SEQUENCE [LARGE SCALE GENOMIC DNA]</scope>
    <source>
        <tissue evidence="1">Muscle</tissue>
    </source>
</reference>